<proteinExistence type="predicted"/>
<feature type="signal peptide" evidence="1">
    <location>
        <begin position="1"/>
        <end position="29"/>
    </location>
</feature>
<dbReference type="AlphaFoldDB" id="A0A6V7W6P1"/>
<evidence type="ECO:0000313" key="3">
    <source>
        <dbReference type="Proteomes" id="UP000580250"/>
    </source>
</evidence>
<protein>
    <submittedName>
        <fullName evidence="2">Uncharacterized protein</fullName>
    </submittedName>
</protein>
<sequence length="489" mass="56678">MKMLKAASMFYLMIPFLILLCSFFENCGAGVPHAAVSSSQGVNIPHKISASMTKLGNPRVTHVTFPVKQNSSKSGISLTVSDPKQPVLRASAKHDNQDLFSNDENNDADLLAELQYYIREYEEKERDHVAEINLKDVEEHNKYMEEQEKLYEQTKGKEGLDKISKNLLDKRHESYSEISSYQLIKEFYDIDLEYKIPKKTIEQRKNLVKSLLEGFIKMINKRNKKELDGMISALKDENHKEKKGEFDEFLQYLELFAPDTILVSFLQIPDEGRQLLFETFDEILTDLKNSKNKKDKKGKIIKGNSQHPAVDLKKYHNKLNNINLNAHTKKRINQFFTIVQNDFKQLPAYLTENFASLFRKIAILGLPGLKEALIRYLEVWNYANPQDQQMMANAFPKLAFFYNDSKSMTMNDWAYHSLKGNFFYKIPLLILLKMIFMNKPKLEKNDSALFNELREKLKNDFSANKKLIDEIGKFFKPAKPLVGSVKILN</sequence>
<gene>
    <name evidence="2" type="ORF">MENT_LOCUS35104</name>
</gene>
<organism evidence="2 3">
    <name type="scientific">Meloidogyne enterolobii</name>
    <name type="common">Root-knot nematode worm</name>
    <name type="synonym">Meloidogyne mayaguensis</name>
    <dbReference type="NCBI Taxonomy" id="390850"/>
    <lineage>
        <taxon>Eukaryota</taxon>
        <taxon>Metazoa</taxon>
        <taxon>Ecdysozoa</taxon>
        <taxon>Nematoda</taxon>
        <taxon>Chromadorea</taxon>
        <taxon>Rhabditida</taxon>
        <taxon>Tylenchina</taxon>
        <taxon>Tylenchomorpha</taxon>
        <taxon>Tylenchoidea</taxon>
        <taxon>Meloidogynidae</taxon>
        <taxon>Meloidogyninae</taxon>
        <taxon>Meloidogyne</taxon>
    </lineage>
</organism>
<evidence type="ECO:0000313" key="2">
    <source>
        <dbReference type="EMBL" id="CAD2182857.1"/>
    </source>
</evidence>
<accession>A0A6V7W6P1</accession>
<feature type="chain" id="PRO_5028422458" evidence="1">
    <location>
        <begin position="30"/>
        <end position="489"/>
    </location>
</feature>
<dbReference type="Proteomes" id="UP000580250">
    <property type="component" value="Unassembled WGS sequence"/>
</dbReference>
<dbReference type="EMBL" id="CAJEWN010000446">
    <property type="protein sequence ID" value="CAD2182857.1"/>
    <property type="molecule type" value="Genomic_DNA"/>
</dbReference>
<comment type="caution">
    <text evidence="2">The sequence shown here is derived from an EMBL/GenBank/DDBJ whole genome shotgun (WGS) entry which is preliminary data.</text>
</comment>
<evidence type="ECO:0000256" key="1">
    <source>
        <dbReference type="SAM" id="SignalP"/>
    </source>
</evidence>
<keyword evidence="1" id="KW-0732">Signal</keyword>
<reference evidence="2 3" key="1">
    <citation type="submission" date="2020-08" db="EMBL/GenBank/DDBJ databases">
        <authorList>
            <person name="Koutsovoulos G."/>
            <person name="Danchin GJ E."/>
        </authorList>
    </citation>
    <scope>NUCLEOTIDE SEQUENCE [LARGE SCALE GENOMIC DNA]</scope>
</reference>
<name>A0A6V7W6P1_MELEN</name>